<dbReference type="Proteomes" id="UP000030669">
    <property type="component" value="Unassembled WGS sequence"/>
</dbReference>
<dbReference type="RefSeq" id="XP_007868753.1">
    <property type="nucleotide sequence ID" value="XM_007870562.1"/>
</dbReference>
<dbReference type="AlphaFoldDB" id="S7PXU7"/>
<keyword evidence="3" id="KW-1185">Reference proteome</keyword>
<protein>
    <recommendedName>
        <fullName evidence="4">F-box domain-containing protein</fullName>
    </recommendedName>
</protein>
<evidence type="ECO:0000313" key="2">
    <source>
        <dbReference type="EMBL" id="EPQ52436.1"/>
    </source>
</evidence>
<name>S7PXU7_GLOTA</name>
<evidence type="ECO:0000313" key="3">
    <source>
        <dbReference type="Proteomes" id="UP000030669"/>
    </source>
</evidence>
<feature type="region of interest" description="Disordered" evidence="1">
    <location>
        <begin position="99"/>
        <end position="122"/>
    </location>
</feature>
<sequence>MAYKQTLSLDILHEIIQYYFADTPSRHTSSLADDATRLKLVCKDWNRIVSKILQNPTKTVPPISKLPVELHHKIFSYVLAHDPNDQWLARPHYGLERTLVQRPAEEPQCSGPRPESHPGNRA</sequence>
<organism evidence="2 3">
    <name type="scientific">Gloeophyllum trabeum (strain ATCC 11539 / FP-39264 / Madison 617)</name>
    <name type="common">Brown rot fungus</name>
    <dbReference type="NCBI Taxonomy" id="670483"/>
    <lineage>
        <taxon>Eukaryota</taxon>
        <taxon>Fungi</taxon>
        <taxon>Dikarya</taxon>
        <taxon>Basidiomycota</taxon>
        <taxon>Agaricomycotina</taxon>
        <taxon>Agaricomycetes</taxon>
        <taxon>Gloeophyllales</taxon>
        <taxon>Gloeophyllaceae</taxon>
        <taxon>Gloeophyllum</taxon>
    </lineage>
</organism>
<reference evidence="2 3" key="1">
    <citation type="journal article" date="2012" name="Science">
        <title>The Paleozoic origin of enzymatic lignin decomposition reconstructed from 31 fungal genomes.</title>
        <authorList>
            <person name="Floudas D."/>
            <person name="Binder M."/>
            <person name="Riley R."/>
            <person name="Barry K."/>
            <person name="Blanchette R.A."/>
            <person name="Henrissat B."/>
            <person name="Martinez A.T."/>
            <person name="Otillar R."/>
            <person name="Spatafora J.W."/>
            <person name="Yadav J.S."/>
            <person name="Aerts A."/>
            <person name="Benoit I."/>
            <person name="Boyd A."/>
            <person name="Carlson A."/>
            <person name="Copeland A."/>
            <person name="Coutinho P.M."/>
            <person name="de Vries R.P."/>
            <person name="Ferreira P."/>
            <person name="Findley K."/>
            <person name="Foster B."/>
            <person name="Gaskell J."/>
            <person name="Glotzer D."/>
            <person name="Gorecki P."/>
            <person name="Heitman J."/>
            <person name="Hesse C."/>
            <person name="Hori C."/>
            <person name="Igarashi K."/>
            <person name="Jurgens J.A."/>
            <person name="Kallen N."/>
            <person name="Kersten P."/>
            <person name="Kohler A."/>
            <person name="Kuees U."/>
            <person name="Kumar T.K.A."/>
            <person name="Kuo A."/>
            <person name="LaButti K."/>
            <person name="Larrondo L.F."/>
            <person name="Lindquist E."/>
            <person name="Ling A."/>
            <person name="Lombard V."/>
            <person name="Lucas S."/>
            <person name="Lundell T."/>
            <person name="Martin R."/>
            <person name="McLaughlin D.J."/>
            <person name="Morgenstern I."/>
            <person name="Morin E."/>
            <person name="Murat C."/>
            <person name="Nagy L.G."/>
            <person name="Nolan M."/>
            <person name="Ohm R.A."/>
            <person name="Patyshakuliyeva A."/>
            <person name="Rokas A."/>
            <person name="Ruiz-Duenas F.J."/>
            <person name="Sabat G."/>
            <person name="Salamov A."/>
            <person name="Samejima M."/>
            <person name="Schmutz J."/>
            <person name="Slot J.C."/>
            <person name="St John F."/>
            <person name="Stenlid J."/>
            <person name="Sun H."/>
            <person name="Sun S."/>
            <person name="Syed K."/>
            <person name="Tsang A."/>
            <person name="Wiebenga A."/>
            <person name="Young D."/>
            <person name="Pisabarro A."/>
            <person name="Eastwood D.C."/>
            <person name="Martin F."/>
            <person name="Cullen D."/>
            <person name="Grigoriev I.V."/>
            <person name="Hibbett D.S."/>
        </authorList>
    </citation>
    <scope>NUCLEOTIDE SEQUENCE [LARGE SCALE GENOMIC DNA]</scope>
    <source>
        <strain evidence="2 3">ATCC 11539</strain>
    </source>
</reference>
<dbReference type="KEGG" id="gtr:GLOTRDRAFT_131678"/>
<dbReference type="EMBL" id="KB469307">
    <property type="protein sequence ID" value="EPQ52436.1"/>
    <property type="molecule type" value="Genomic_DNA"/>
</dbReference>
<evidence type="ECO:0000256" key="1">
    <source>
        <dbReference type="SAM" id="MobiDB-lite"/>
    </source>
</evidence>
<evidence type="ECO:0008006" key="4">
    <source>
        <dbReference type="Google" id="ProtNLM"/>
    </source>
</evidence>
<accession>S7PXU7</accession>
<proteinExistence type="predicted"/>
<dbReference type="HOGENOM" id="CLU_2026986_0_0_1"/>
<gene>
    <name evidence="2" type="ORF">GLOTRDRAFT_131678</name>
</gene>
<dbReference type="GeneID" id="19302355"/>